<dbReference type="SUPFAM" id="SSF103088">
    <property type="entry name" value="OmpA-like"/>
    <property type="match status" value="1"/>
</dbReference>
<evidence type="ECO:0000256" key="7">
    <source>
        <dbReference type="PROSITE-ProRule" id="PRU00473"/>
    </source>
</evidence>
<dbReference type="GO" id="GO:0005886">
    <property type="term" value="C:plasma membrane"/>
    <property type="evidence" value="ECO:0007669"/>
    <property type="project" value="UniProtKB-SubCell"/>
</dbReference>
<proteinExistence type="inferred from homology"/>
<dbReference type="InterPro" id="IPR006665">
    <property type="entry name" value="OmpA-like"/>
</dbReference>
<feature type="domain" description="OmpA-like" evidence="9">
    <location>
        <begin position="115"/>
        <end position="240"/>
    </location>
</feature>
<keyword evidence="5 8" id="KW-1133">Transmembrane helix</keyword>
<dbReference type="PANTHER" id="PTHR30329">
    <property type="entry name" value="STATOR ELEMENT OF FLAGELLAR MOTOR COMPLEX"/>
    <property type="match status" value="1"/>
</dbReference>
<dbReference type="InterPro" id="IPR025713">
    <property type="entry name" value="MotB-like_N_dom"/>
</dbReference>
<evidence type="ECO:0000313" key="10">
    <source>
        <dbReference type="EMBL" id="QQO08251.1"/>
    </source>
</evidence>
<evidence type="ECO:0000256" key="5">
    <source>
        <dbReference type="ARBA" id="ARBA00022989"/>
    </source>
</evidence>
<name>A0A7T7XKW2_9SPIR</name>
<evidence type="ECO:0000256" key="4">
    <source>
        <dbReference type="ARBA" id="ARBA00022692"/>
    </source>
</evidence>
<protein>
    <submittedName>
        <fullName evidence="10">Flagellar motor protein MotB</fullName>
    </submittedName>
</protein>
<dbReference type="Pfam" id="PF00691">
    <property type="entry name" value="OmpA"/>
    <property type="match status" value="1"/>
</dbReference>
<dbReference type="NCBIfam" id="NF005195">
    <property type="entry name" value="PRK06667.1"/>
    <property type="match status" value="1"/>
</dbReference>
<dbReference type="Pfam" id="PF13677">
    <property type="entry name" value="MotB_plug"/>
    <property type="match status" value="1"/>
</dbReference>
<dbReference type="CDD" id="cd07185">
    <property type="entry name" value="OmpA_C-like"/>
    <property type="match status" value="1"/>
</dbReference>
<dbReference type="RefSeq" id="WP_215625557.1">
    <property type="nucleotide sequence ID" value="NZ_CP067089.2"/>
</dbReference>
<keyword evidence="3" id="KW-1003">Cell membrane</keyword>
<keyword evidence="10" id="KW-0966">Cell projection</keyword>
<dbReference type="InterPro" id="IPR036737">
    <property type="entry name" value="OmpA-like_sf"/>
</dbReference>
<evidence type="ECO:0000256" key="2">
    <source>
        <dbReference type="ARBA" id="ARBA00008914"/>
    </source>
</evidence>
<keyword evidence="10" id="KW-0282">Flagellum</keyword>
<keyword evidence="10" id="KW-0969">Cilium</keyword>
<gene>
    <name evidence="10" type="primary">motB</name>
    <name evidence="10" type="ORF">JFL75_15110</name>
</gene>
<evidence type="ECO:0000259" key="9">
    <source>
        <dbReference type="PROSITE" id="PS51123"/>
    </source>
</evidence>
<accession>A0A7T7XKW2</accession>
<dbReference type="KEGG" id="bhc:JFL75_15110"/>
<comment type="similarity">
    <text evidence="2">Belongs to the MotB family.</text>
</comment>
<dbReference type="Proteomes" id="UP000595917">
    <property type="component" value="Chromosome"/>
</dbReference>
<evidence type="ECO:0000256" key="8">
    <source>
        <dbReference type="SAM" id="Phobius"/>
    </source>
</evidence>
<comment type="subcellular location">
    <subcellularLocation>
        <location evidence="1">Cell membrane</location>
        <topology evidence="1">Single-pass membrane protein</topology>
    </subcellularLocation>
</comment>
<evidence type="ECO:0000313" key="11">
    <source>
        <dbReference type="Proteomes" id="UP000595917"/>
    </source>
</evidence>
<dbReference type="Gene3D" id="3.30.1330.60">
    <property type="entry name" value="OmpA-like domain"/>
    <property type="match status" value="1"/>
</dbReference>
<dbReference type="InterPro" id="IPR050330">
    <property type="entry name" value="Bact_OuterMem_StrucFunc"/>
</dbReference>
<feature type="transmembrane region" description="Helical" evidence="8">
    <location>
        <begin position="12"/>
        <end position="34"/>
    </location>
</feature>
<evidence type="ECO:0000256" key="6">
    <source>
        <dbReference type="ARBA" id="ARBA00023136"/>
    </source>
</evidence>
<dbReference type="PROSITE" id="PS51123">
    <property type="entry name" value="OMPA_2"/>
    <property type="match status" value="1"/>
</dbReference>
<dbReference type="AlphaFoldDB" id="A0A7T7XKW2"/>
<evidence type="ECO:0000256" key="1">
    <source>
        <dbReference type="ARBA" id="ARBA00004162"/>
    </source>
</evidence>
<organism evidence="10 11">
    <name type="scientific">Breznakiella homolactica</name>
    <dbReference type="NCBI Taxonomy" id="2798577"/>
    <lineage>
        <taxon>Bacteria</taxon>
        <taxon>Pseudomonadati</taxon>
        <taxon>Spirochaetota</taxon>
        <taxon>Spirochaetia</taxon>
        <taxon>Spirochaetales</taxon>
        <taxon>Breznakiellaceae</taxon>
        <taxon>Breznakiella</taxon>
    </lineage>
</organism>
<reference evidence="10" key="1">
    <citation type="submission" date="2021-01" db="EMBL/GenBank/DDBJ databases">
        <title>Description of Breznakiella homolactica.</title>
        <authorList>
            <person name="Song Y."/>
            <person name="Brune A."/>
        </authorList>
    </citation>
    <scope>NUCLEOTIDE SEQUENCE</scope>
    <source>
        <strain evidence="10">RmG30</strain>
    </source>
</reference>
<dbReference type="EMBL" id="CP067089">
    <property type="protein sequence ID" value="QQO08251.1"/>
    <property type="molecule type" value="Genomic_DNA"/>
</dbReference>
<keyword evidence="6 7" id="KW-0472">Membrane</keyword>
<keyword evidence="4 8" id="KW-0812">Transmembrane</keyword>
<dbReference type="PANTHER" id="PTHR30329:SF21">
    <property type="entry name" value="LIPOPROTEIN YIAD-RELATED"/>
    <property type="match status" value="1"/>
</dbReference>
<evidence type="ECO:0000256" key="3">
    <source>
        <dbReference type="ARBA" id="ARBA00022475"/>
    </source>
</evidence>
<keyword evidence="11" id="KW-1185">Reference proteome</keyword>
<sequence length="242" mass="26638">MARKKREEEKAGGDWIVTYSDMVTLLLCFFAALFNVSEIDEVQLQQMISSLNNIGMGASEGGNTLSSGRNADLGNTIMQLPSMERGRSLSTAKTKAISLFNPEIRSNKVRVSSDERGLIISLASDAFFNPASAQINIEETRDILLRLGTLLVSDDLRGRKFRIEGHTDSEPTDPNGPWGTNWNLSVQRSLSVLKYLTDLGVDENRFQVAGFADTVPIASNATAEGRAYNRRVDIIILDEGHL</sequence>